<reference evidence="15 16" key="1">
    <citation type="submission" date="2017-03" db="EMBL/GenBank/DDBJ databases">
        <title>Genomes of endolithic fungi from Antarctica.</title>
        <authorList>
            <person name="Coleine C."/>
            <person name="Masonjones S."/>
            <person name="Stajich J.E."/>
        </authorList>
    </citation>
    <scope>NUCLEOTIDE SEQUENCE [LARGE SCALE GENOMIC DNA]</scope>
    <source>
        <strain evidence="15 16">CCFEE 6314</strain>
    </source>
</reference>
<comment type="subcellular location">
    <subcellularLocation>
        <location evidence="13">Nucleus</location>
    </subcellularLocation>
    <subcellularLocation>
        <location evidence="13">Chromosome</location>
        <location evidence="13">Telomere</location>
    </subcellularLocation>
</comment>
<evidence type="ECO:0000256" key="6">
    <source>
        <dbReference type="ARBA" id="ARBA00022695"/>
    </source>
</evidence>
<dbReference type="PROSITE" id="PS50878">
    <property type="entry name" value="RT_POL"/>
    <property type="match status" value="1"/>
</dbReference>
<accession>A0A438NCB9</accession>
<dbReference type="Pfam" id="PF00078">
    <property type="entry name" value="RVT_1"/>
    <property type="match status" value="1"/>
</dbReference>
<keyword evidence="4 13" id="KW-0158">Chromosome</keyword>
<dbReference type="Gene3D" id="1.10.132.70">
    <property type="match status" value="1"/>
</dbReference>
<evidence type="ECO:0000256" key="5">
    <source>
        <dbReference type="ARBA" id="ARBA00022679"/>
    </source>
</evidence>
<comment type="function">
    <text evidence="13">Telomerase is a ribonucleoprotein enzyme essential for the replication of chromosome termini in most eukaryotes. It elongates telomeres. It is a reverse transcriptase that adds simple sequence repeats to chromosome ends by copying a template sequence within the RNA component of the enzyme.</text>
</comment>
<dbReference type="InterPro" id="IPR000477">
    <property type="entry name" value="RT_dom"/>
</dbReference>
<dbReference type="PANTHER" id="PTHR12066">
    <property type="entry name" value="TELOMERASE REVERSE TRANSCRIPTASE"/>
    <property type="match status" value="1"/>
</dbReference>
<name>A0A438NCB9_EXOME</name>
<evidence type="ECO:0000256" key="13">
    <source>
        <dbReference type="RuleBase" id="RU365061"/>
    </source>
</evidence>
<dbReference type="GO" id="GO:0046872">
    <property type="term" value="F:metal ion binding"/>
    <property type="evidence" value="ECO:0007669"/>
    <property type="project" value="UniProtKB-KW"/>
</dbReference>
<evidence type="ECO:0000256" key="1">
    <source>
        <dbReference type="ARBA" id="ARBA00008001"/>
    </source>
</evidence>
<comment type="catalytic activity">
    <reaction evidence="12 13">
        <text>DNA(n) + a 2'-deoxyribonucleoside 5'-triphosphate = DNA(n+1) + diphosphate</text>
        <dbReference type="Rhea" id="RHEA:22508"/>
        <dbReference type="Rhea" id="RHEA-COMP:17339"/>
        <dbReference type="Rhea" id="RHEA-COMP:17340"/>
        <dbReference type="ChEBI" id="CHEBI:33019"/>
        <dbReference type="ChEBI" id="CHEBI:61560"/>
        <dbReference type="ChEBI" id="CHEBI:173112"/>
        <dbReference type="EC" id="2.7.7.49"/>
    </reaction>
</comment>
<dbReference type="InterPro" id="IPR043502">
    <property type="entry name" value="DNA/RNA_pol_sf"/>
</dbReference>
<dbReference type="PANTHER" id="PTHR12066:SF0">
    <property type="entry name" value="TELOMERASE REVERSE TRANSCRIPTASE"/>
    <property type="match status" value="1"/>
</dbReference>
<keyword evidence="8 13" id="KW-0460">Magnesium</keyword>
<dbReference type="GO" id="GO:0000333">
    <property type="term" value="C:telomerase catalytic core complex"/>
    <property type="evidence" value="ECO:0007669"/>
    <property type="project" value="TreeGrafter"/>
</dbReference>
<keyword evidence="9 13" id="KW-0779">Telomere</keyword>
<evidence type="ECO:0000256" key="8">
    <source>
        <dbReference type="ARBA" id="ARBA00022842"/>
    </source>
</evidence>
<keyword evidence="10 13" id="KW-0695">RNA-directed DNA polymerase</keyword>
<dbReference type="InterPro" id="IPR049139">
    <property type="entry name" value="TERT_C"/>
</dbReference>
<feature type="domain" description="Reverse transcriptase" evidence="14">
    <location>
        <begin position="604"/>
        <end position="932"/>
    </location>
</feature>
<evidence type="ECO:0000256" key="11">
    <source>
        <dbReference type="ARBA" id="ARBA00023242"/>
    </source>
</evidence>
<dbReference type="GO" id="GO:0042162">
    <property type="term" value="F:telomeric DNA binding"/>
    <property type="evidence" value="ECO:0007669"/>
    <property type="project" value="TreeGrafter"/>
</dbReference>
<dbReference type="GO" id="GO:0007004">
    <property type="term" value="P:telomere maintenance via telomerase"/>
    <property type="evidence" value="ECO:0007669"/>
    <property type="project" value="TreeGrafter"/>
</dbReference>
<dbReference type="CDD" id="cd01648">
    <property type="entry name" value="TERT"/>
    <property type="match status" value="1"/>
</dbReference>
<evidence type="ECO:0000313" key="15">
    <source>
        <dbReference type="EMBL" id="RVX73427.1"/>
    </source>
</evidence>
<evidence type="ECO:0000256" key="9">
    <source>
        <dbReference type="ARBA" id="ARBA00022895"/>
    </source>
</evidence>
<dbReference type="SUPFAM" id="SSF56672">
    <property type="entry name" value="DNA/RNA polymerases"/>
    <property type="match status" value="1"/>
</dbReference>
<dbReference type="Pfam" id="PF21399">
    <property type="entry name" value="TERT_C"/>
    <property type="match status" value="1"/>
</dbReference>
<gene>
    <name evidence="15" type="ORF">B0A52_03069</name>
</gene>
<dbReference type="AlphaFoldDB" id="A0A438NCB9"/>
<dbReference type="EC" id="2.7.7.49" evidence="2 13"/>
<dbReference type="GO" id="GO:0003720">
    <property type="term" value="F:telomerase activity"/>
    <property type="evidence" value="ECO:0007669"/>
    <property type="project" value="InterPro"/>
</dbReference>
<evidence type="ECO:0000256" key="10">
    <source>
        <dbReference type="ARBA" id="ARBA00022918"/>
    </source>
</evidence>
<dbReference type="GO" id="GO:0070034">
    <property type="term" value="F:telomerase RNA binding"/>
    <property type="evidence" value="ECO:0007669"/>
    <property type="project" value="TreeGrafter"/>
</dbReference>
<keyword evidence="6 13" id="KW-0548">Nucleotidyltransferase</keyword>
<evidence type="ECO:0000256" key="4">
    <source>
        <dbReference type="ARBA" id="ARBA00022454"/>
    </source>
</evidence>
<keyword evidence="7 13" id="KW-0479">Metal-binding</keyword>
<dbReference type="InterPro" id="IPR003545">
    <property type="entry name" value="Telomerase_RT"/>
</dbReference>
<dbReference type="Gene3D" id="3.30.70.2630">
    <property type="match status" value="1"/>
</dbReference>
<dbReference type="InterPro" id="IPR021891">
    <property type="entry name" value="Telomerase_RBD"/>
</dbReference>
<dbReference type="GO" id="GO:0000781">
    <property type="term" value="C:chromosome, telomeric region"/>
    <property type="evidence" value="ECO:0007669"/>
    <property type="project" value="UniProtKB-SubCell"/>
</dbReference>
<evidence type="ECO:0000256" key="12">
    <source>
        <dbReference type="ARBA" id="ARBA00048173"/>
    </source>
</evidence>
<protein>
    <recommendedName>
        <fullName evidence="3 13">Telomerase reverse transcriptase</fullName>
        <ecNumber evidence="2 13">2.7.7.49</ecNumber>
    </recommendedName>
    <alternativeName>
        <fullName evidence="13">Telomerase catalytic subunit</fullName>
    </alternativeName>
</protein>
<organism evidence="15 16">
    <name type="scientific">Exophiala mesophila</name>
    <name type="common">Black yeast-like fungus</name>
    <dbReference type="NCBI Taxonomy" id="212818"/>
    <lineage>
        <taxon>Eukaryota</taxon>
        <taxon>Fungi</taxon>
        <taxon>Dikarya</taxon>
        <taxon>Ascomycota</taxon>
        <taxon>Pezizomycotina</taxon>
        <taxon>Eurotiomycetes</taxon>
        <taxon>Chaetothyriomycetidae</taxon>
        <taxon>Chaetothyriales</taxon>
        <taxon>Herpotrichiellaceae</taxon>
        <taxon>Exophiala</taxon>
    </lineage>
</organism>
<proteinExistence type="inferred from homology"/>
<dbReference type="Gene3D" id="1.10.357.90">
    <property type="match status" value="1"/>
</dbReference>
<dbReference type="EMBL" id="NAJM01000008">
    <property type="protein sequence ID" value="RVX73427.1"/>
    <property type="molecule type" value="Genomic_DNA"/>
</dbReference>
<dbReference type="Pfam" id="PF12009">
    <property type="entry name" value="Telomerase_RBD"/>
    <property type="match status" value="1"/>
</dbReference>
<keyword evidence="5 13" id="KW-0808">Transferase</keyword>
<keyword evidence="11 13" id="KW-0539">Nucleus</keyword>
<evidence type="ECO:0000256" key="2">
    <source>
        <dbReference type="ARBA" id="ARBA00012493"/>
    </source>
</evidence>
<evidence type="ECO:0000256" key="7">
    <source>
        <dbReference type="ARBA" id="ARBA00022723"/>
    </source>
</evidence>
<evidence type="ECO:0000259" key="14">
    <source>
        <dbReference type="PROSITE" id="PS50878"/>
    </source>
</evidence>
<dbReference type="OrthoDB" id="289721at2759"/>
<dbReference type="SMART" id="SM00975">
    <property type="entry name" value="Telomerase_RBD"/>
    <property type="match status" value="1"/>
</dbReference>
<dbReference type="Proteomes" id="UP000288859">
    <property type="component" value="Unassembled WGS sequence"/>
</dbReference>
<evidence type="ECO:0000313" key="16">
    <source>
        <dbReference type="Proteomes" id="UP000288859"/>
    </source>
</evidence>
<evidence type="ECO:0000256" key="3">
    <source>
        <dbReference type="ARBA" id="ARBA00016182"/>
    </source>
</evidence>
<comment type="similarity">
    <text evidence="1 13">Belongs to the reverse transcriptase family. Telomerase subfamily.</text>
</comment>
<sequence>MVKKRRHDLDVNPTVTKKQRLNDGGHHRRGVDLTAKLGITRHHLLSGYYKTVSTLRAFLLASLPVSSRVRRRRLMLHGRDQESCLLDTCLVGVLKEPSPSTKQDRKLDFQSFTQSQQCGTGAMSARLSRVSMSEIVDFVIWSLFKEQAHRSQKPQHILCHGLVRMTPLPSLGNEMDHDTTFLPGITQQHPNDSIATLKTDQWASLVPLLGKDAELILSSLLLDCGLFIHLDAGKDNYFQLSGAPLANLVPHKPIAPVDKAVNRPASIRFIRNRILYARPSTTQSSQVKFGLKHEHVLERFSDPNKSSHTTHLLQYVFPRQFGLHNVFTSKVDPIETAQPLKDYTFREAEISALRGKATKVPRRLRGGALRLIQKIQRNHKACAYSQLLRHYCPIPSSFGPPKLDACQPESSPARSRSLISQIPASSGITNLVSQFPTPKHDVETSFLPHSTRAECVSAFCRSILRHLLPATTFGTGLDGRHNLNMIMHHVDRFVHMRRFETMSLHEVIQHLQIRPLVWLRPHGDSDQSNLCKSEYMKRIELFQEFVYFTFDSILIPIIRSNFYVTESSTHRNRLFYFRHDVWRKLSEPTLASLRLTMYVALKPSQVREALRGQTFGYSHLRLLPKDVGARPITNLRRRQVKQVSGRRILGASINTQLAPLFSVLKYERSQHVPDFGSALFSVGDIHEKLLGFKSGLATASPVYFAKVDIKSCFDSIPQQRLLEVVTTLLEHTDYRTTKHAEIKARSGVAVGSLGQPHRRFIGTARPADDEAVFTEMAAAALASKKQEVVFAETGNQRLWSRSYLFKLLKRHVQESMVKVGKKHMIQKDGIPQGSVLSSLLCNYFYGTFEKQELGFLQTKCCLLLRLIDDFLLLTTDQNLARKFLDVMGNESNRYGIQVNADKSLVNFEVTIKGRKVPRIHGTNWFPYCGMGIDMKTLELSKDRQRKDAYVSNTLTVDRCSKAGVILRRKVLTSLKLHMHSMLLDMSLNSKEQVVSTLISNFCETAMKFHQYMVQLGSRRRPSTGFIKQLIEDLISAAVKLCSVESTCNSKGQIGRPEMCWIGSCAFERILVRKQSQYGEVLAWLSSLRVDAESRLLIPKTTRDVMLRRTEKDFAGYIY</sequence>
<dbReference type="PRINTS" id="PR01365">
    <property type="entry name" value="TELOMERASERT"/>
</dbReference>
<comment type="caution">
    <text evidence="15">The sequence shown here is derived from an EMBL/GenBank/DDBJ whole genome shotgun (WGS) entry which is preliminary data.</text>
</comment>